<accession>A0A7N0TFR7</accession>
<dbReference type="InterPro" id="IPR029058">
    <property type="entry name" value="AB_hydrolase_fold"/>
</dbReference>
<dbReference type="SUPFAM" id="SSF53474">
    <property type="entry name" value="alpha/beta-Hydrolases"/>
    <property type="match status" value="1"/>
</dbReference>
<keyword evidence="1" id="KW-0378">Hydrolase</keyword>
<dbReference type="CDD" id="cd00519">
    <property type="entry name" value="Lipase_3"/>
    <property type="match status" value="1"/>
</dbReference>
<organism evidence="3 4">
    <name type="scientific">Kalanchoe fedtschenkoi</name>
    <name type="common">Lavender scallops</name>
    <name type="synonym">South American air plant</name>
    <dbReference type="NCBI Taxonomy" id="63787"/>
    <lineage>
        <taxon>Eukaryota</taxon>
        <taxon>Viridiplantae</taxon>
        <taxon>Streptophyta</taxon>
        <taxon>Embryophyta</taxon>
        <taxon>Tracheophyta</taxon>
        <taxon>Spermatophyta</taxon>
        <taxon>Magnoliopsida</taxon>
        <taxon>eudicotyledons</taxon>
        <taxon>Gunneridae</taxon>
        <taxon>Pentapetalae</taxon>
        <taxon>Saxifragales</taxon>
        <taxon>Crassulaceae</taxon>
        <taxon>Kalanchoe</taxon>
    </lineage>
</organism>
<evidence type="ECO:0000259" key="2">
    <source>
        <dbReference type="Pfam" id="PF01764"/>
    </source>
</evidence>
<proteinExistence type="predicted"/>
<evidence type="ECO:0000313" key="3">
    <source>
        <dbReference type="EnsemblPlants" id="Kaladp0036s0179.1.v1.1"/>
    </source>
</evidence>
<dbReference type="EnsemblPlants" id="Kaladp0036s0179.1.v1.1">
    <property type="protein sequence ID" value="Kaladp0036s0179.1.v1.1"/>
    <property type="gene ID" value="Kaladp0036s0179.v1.1"/>
</dbReference>
<dbReference type="PANTHER" id="PTHR46086:SF28">
    <property type="entry name" value="FUNGAL LIPASE-LIKE DOMAIN-CONTAINING PROTEIN"/>
    <property type="match status" value="1"/>
</dbReference>
<feature type="domain" description="Fungal lipase-type" evidence="2">
    <location>
        <begin position="210"/>
        <end position="367"/>
    </location>
</feature>
<sequence>MSACCAGSSAGCNKGFAADYMLLDPAKLSVMDLYHILFSSDIENRHSVDSSAAREDDINRRWIIFISMVAQKILQLVSKPLSKFGSGIEYWINLVSSNGSLLKLVINFVREKMVRPDKSSATFLSFTGSMDTRVDLDETIRSEDGRYHPALAMMAAKAAYENKAYLETIVKDRWKMDFLGSFDFWNDYQGKFTTQAFLLHDKRSDPDVVVVSFRGTETFDADAWCSDFDISWYAIPGMGNIHGGFMKALGLVKSHGWPKEVEDGGPPLAYYEIRKMLREILRKNEKTQIIITGHSLGGALAILFPSVLALHEEDSMLDRLSAIYTFGQPRVGDENFGTYMEKIFEKHDIQYFRFVYNYDIVPRLPYDDASLMFKHFGTCIFFDSNYEAKIVEEEPNKNYFSPRYFIPKTISSCWELARSFIIHYMKGPAYAEGSLCRFFRVVGLMVIGVPNHMPQDYVNSTRLAAPHIFPLCRKEILQSKNGSSTRLVKKDD</sequence>
<protein>
    <recommendedName>
        <fullName evidence="2">Fungal lipase-type domain-containing protein</fullName>
    </recommendedName>
</protein>
<dbReference type="GO" id="GO:0004806">
    <property type="term" value="F:triacylglycerol lipase activity"/>
    <property type="evidence" value="ECO:0007669"/>
    <property type="project" value="InterPro"/>
</dbReference>
<dbReference type="OMA" id="FGQYMEN"/>
<dbReference type="Pfam" id="PF01764">
    <property type="entry name" value="Lipase_3"/>
    <property type="match status" value="1"/>
</dbReference>
<dbReference type="Proteomes" id="UP000594263">
    <property type="component" value="Unplaced"/>
</dbReference>
<dbReference type="InterPro" id="IPR002921">
    <property type="entry name" value="Fungal_lipase-type"/>
</dbReference>
<dbReference type="PANTHER" id="PTHR46086">
    <property type="entry name" value="ALPHA/BETA-HYDROLASES SUPERFAMILY PROTEIN"/>
    <property type="match status" value="1"/>
</dbReference>
<evidence type="ECO:0000256" key="1">
    <source>
        <dbReference type="ARBA" id="ARBA00022801"/>
    </source>
</evidence>
<keyword evidence="4" id="KW-1185">Reference proteome</keyword>
<dbReference type="GO" id="GO:0006629">
    <property type="term" value="P:lipid metabolic process"/>
    <property type="evidence" value="ECO:0007669"/>
    <property type="project" value="InterPro"/>
</dbReference>
<reference evidence="3" key="1">
    <citation type="submission" date="2021-01" db="UniProtKB">
        <authorList>
            <consortium name="EnsemblPlants"/>
        </authorList>
    </citation>
    <scope>IDENTIFICATION</scope>
</reference>
<dbReference type="Gene3D" id="3.40.50.1820">
    <property type="entry name" value="alpha/beta hydrolase"/>
    <property type="match status" value="1"/>
</dbReference>
<name>A0A7N0TFR7_KALFE</name>
<evidence type="ECO:0000313" key="4">
    <source>
        <dbReference type="Proteomes" id="UP000594263"/>
    </source>
</evidence>
<dbReference type="AlphaFoldDB" id="A0A7N0TFR7"/>
<dbReference type="Gramene" id="Kaladp0036s0179.1.v1.1">
    <property type="protein sequence ID" value="Kaladp0036s0179.1.v1.1"/>
    <property type="gene ID" value="Kaladp0036s0179.v1.1"/>
</dbReference>
<dbReference type="InterPro" id="IPR044819">
    <property type="entry name" value="OBL-like"/>
</dbReference>